<dbReference type="AlphaFoldDB" id="A0AAN7HG15"/>
<comment type="caution">
    <text evidence="1">The sequence shown here is derived from an EMBL/GenBank/DDBJ whole genome shotgun (WGS) entry which is preliminary data.</text>
</comment>
<reference evidence="1" key="2">
    <citation type="submission" date="2023-05" db="EMBL/GenBank/DDBJ databases">
        <authorList>
            <consortium name="Lawrence Berkeley National Laboratory"/>
            <person name="Steindorff A."/>
            <person name="Hensen N."/>
            <person name="Bonometti L."/>
            <person name="Westerberg I."/>
            <person name="Brannstrom I.O."/>
            <person name="Guillou S."/>
            <person name="Cros-Aarteil S."/>
            <person name="Calhoun S."/>
            <person name="Haridas S."/>
            <person name="Kuo A."/>
            <person name="Mondo S."/>
            <person name="Pangilinan J."/>
            <person name="Riley R."/>
            <person name="Labutti K."/>
            <person name="Andreopoulos B."/>
            <person name="Lipzen A."/>
            <person name="Chen C."/>
            <person name="Yanf M."/>
            <person name="Daum C."/>
            <person name="Ng V."/>
            <person name="Clum A."/>
            <person name="Ohm R."/>
            <person name="Martin F."/>
            <person name="Silar P."/>
            <person name="Natvig D."/>
            <person name="Lalanne C."/>
            <person name="Gautier V."/>
            <person name="Ament-Velasquez S.L."/>
            <person name="Kruys A."/>
            <person name="Hutchinson M.I."/>
            <person name="Powell A.J."/>
            <person name="Barry K."/>
            <person name="Miller A.N."/>
            <person name="Grigoriev I.V."/>
            <person name="Debuchy R."/>
            <person name="Gladieux P."/>
            <person name="Thoren M.H."/>
            <person name="Johannesson H."/>
        </authorList>
    </citation>
    <scope>NUCLEOTIDE SEQUENCE</scope>
    <source>
        <strain evidence="1">CBS 532.94</strain>
    </source>
</reference>
<organism evidence="1 2">
    <name type="scientific">Achaetomium macrosporum</name>
    <dbReference type="NCBI Taxonomy" id="79813"/>
    <lineage>
        <taxon>Eukaryota</taxon>
        <taxon>Fungi</taxon>
        <taxon>Dikarya</taxon>
        <taxon>Ascomycota</taxon>
        <taxon>Pezizomycotina</taxon>
        <taxon>Sordariomycetes</taxon>
        <taxon>Sordariomycetidae</taxon>
        <taxon>Sordariales</taxon>
        <taxon>Chaetomiaceae</taxon>
        <taxon>Achaetomium</taxon>
    </lineage>
</organism>
<gene>
    <name evidence="1" type="ORF">C8A03DRAFT_31348</name>
</gene>
<sequence>MAPIAPKSLSEFPTELLLMVVELVATPLDDPTPLDQGTMGLKALASVSRRFWWLCREARFRRIRIWKWENSIALQLFNIYFLSRNVLPLSRSLSIRSIGPVTDIPVAERQAAQNKPEFLQALQVTLPLMTNLTELRLVTDNGRYSMEPVLRKAFDYRKRQLPTVKSLYVRTTLHMAAIFRCFPNLEAINFNLHGHVTGPAAPLSHELLVLRESNLPIRTLSILKTMDRGWELNEITALLDQFPNTECLFLEGSENSDRLLAPQTPKKDLLASAFRRGAHRNLRRLFLTDERWVGSTPHYKIRSKLVPANPDPEWRLIAKAIFTALPDLEELGIGRQADFKGRVFRPVRYPALLALAQQRVNSQAQPPQLGIDLIRSYDDAPGRQRLNFPPAKWQGTRAVWRPSAGPIPTLHEFAIPDDPVTYIRPANQAEDGRVTFINYREMVLDHCETGFWEVEWLRVLTEKQLR</sequence>
<dbReference type="EMBL" id="MU860038">
    <property type="protein sequence ID" value="KAK4240530.1"/>
    <property type="molecule type" value="Genomic_DNA"/>
</dbReference>
<name>A0AAN7HG15_9PEZI</name>
<evidence type="ECO:0000313" key="1">
    <source>
        <dbReference type="EMBL" id="KAK4240530.1"/>
    </source>
</evidence>
<keyword evidence="2" id="KW-1185">Reference proteome</keyword>
<accession>A0AAN7HG15</accession>
<dbReference type="Proteomes" id="UP001303760">
    <property type="component" value="Unassembled WGS sequence"/>
</dbReference>
<protein>
    <submittedName>
        <fullName evidence="1">Uncharacterized protein</fullName>
    </submittedName>
</protein>
<reference evidence="1" key="1">
    <citation type="journal article" date="2023" name="Mol. Phylogenet. Evol.">
        <title>Genome-scale phylogeny and comparative genomics of the fungal order Sordariales.</title>
        <authorList>
            <person name="Hensen N."/>
            <person name="Bonometti L."/>
            <person name="Westerberg I."/>
            <person name="Brannstrom I.O."/>
            <person name="Guillou S."/>
            <person name="Cros-Aarteil S."/>
            <person name="Calhoun S."/>
            <person name="Haridas S."/>
            <person name="Kuo A."/>
            <person name="Mondo S."/>
            <person name="Pangilinan J."/>
            <person name="Riley R."/>
            <person name="LaButti K."/>
            <person name="Andreopoulos B."/>
            <person name="Lipzen A."/>
            <person name="Chen C."/>
            <person name="Yan M."/>
            <person name="Daum C."/>
            <person name="Ng V."/>
            <person name="Clum A."/>
            <person name="Steindorff A."/>
            <person name="Ohm R.A."/>
            <person name="Martin F."/>
            <person name="Silar P."/>
            <person name="Natvig D.O."/>
            <person name="Lalanne C."/>
            <person name="Gautier V."/>
            <person name="Ament-Velasquez S.L."/>
            <person name="Kruys A."/>
            <person name="Hutchinson M.I."/>
            <person name="Powell A.J."/>
            <person name="Barry K."/>
            <person name="Miller A.N."/>
            <person name="Grigoriev I.V."/>
            <person name="Debuchy R."/>
            <person name="Gladieux P."/>
            <person name="Hiltunen Thoren M."/>
            <person name="Johannesson H."/>
        </authorList>
    </citation>
    <scope>NUCLEOTIDE SEQUENCE</scope>
    <source>
        <strain evidence="1">CBS 532.94</strain>
    </source>
</reference>
<evidence type="ECO:0000313" key="2">
    <source>
        <dbReference type="Proteomes" id="UP001303760"/>
    </source>
</evidence>
<proteinExistence type="predicted"/>